<evidence type="ECO:0000313" key="2">
    <source>
        <dbReference type="Proteomes" id="UP000468388"/>
    </source>
</evidence>
<name>A0A6N8JAN8_9BACT</name>
<dbReference type="RefSeq" id="WP_157299924.1">
    <property type="nucleotide sequence ID" value="NZ_BAAAZB010000007.1"/>
</dbReference>
<dbReference type="EMBL" id="WRXO01000002">
    <property type="protein sequence ID" value="MVT41319.1"/>
    <property type="molecule type" value="Genomic_DNA"/>
</dbReference>
<proteinExistence type="predicted"/>
<evidence type="ECO:0008006" key="3">
    <source>
        <dbReference type="Google" id="ProtNLM"/>
    </source>
</evidence>
<evidence type="ECO:0000313" key="1">
    <source>
        <dbReference type="EMBL" id="MVT41319.1"/>
    </source>
</evidence>
<sequence>MRLSTKIIIPAFIILIGAGAYASLHKAPVPSPAAAVPAVDKEEQETLKELSTLLHRMDTLTVLTITGSIHATDLADSSNTMQSDFCYSRQGNIAYYRLGQTEMISLGDAYIAIAHDAKKIFLSPPKEVVNPVKMPTSEEVDFLSKEGYKVSRVEKDNLLRISLISNTHVACREYRVSFDSTGFVRQSFMRMTDPYEPKDKTRDKLMYLTIRSWELGKVRTDLLRMDRYIRVVDGEPVPAPSLKAYELIREQ</sequence>
<gene>
    <name evidence="1" type="ORF">GO495_12050</name>
</gene>
<organism evidence="1 2">
    <name type="scientific">Chitinophaga oryziterrae</name>
    <dbReference type="NCBI Taxonomy" id="1031224"/>
    <lineage>
        <taxon>Bacteria</taxon>
        <taxon>Pseudomonadati</taxon>
        <taxon>Bacteroidota</taxon>
        <taxon>Chitinophagia</taxon>
        <taxon>Chitinophagales</taxon>
        <taxon>Chitinophagaceae</taxon>
        <taxon>Chitinophaga</taxon>
    </lineage>
</organism>
<protein>
    <recommendedName>
        <fullName evidence="3">DUF4292 domain-containing protein</fullName>
    </recommendedName>
</protein>
<dbReference type="OrthoDB" id="642516at2"/>
<accession>A0A6N8JAN8</accession>
<comment type="caution">
    <text evidence="1">The sequence shown here is derived from an EMBL/GenBank/DDBJ whole genome shotgun (WGS) entry which is preliminary data.</text>
</comment>
<dbReference type="Proteomes" id="UP000468388">
    <property type="component" value="Unassembled WGS sequence"/>
</dbReference>
<dbReference type="AlphaFoldDB" id="A0A6N8JAN8"/>
<keyword evidence="2" id="KW-1185">Reference proteome</keyword>
<reference evidence="1 2" key="1">
    <citation type="submission" date="2019-12" db="EMBL/GenBank/DDBJ databases">
        <title>The draft genomic sequence of strain Chitinophaga oryziterrae JCM 16595.</title>
        <authorList>
            <person name="Zhang X."/>
        </authorList>
    </citation>
    <scope>NUCLEOTIDE SEQUENCE [LARGE SCALE GENOMIC DNA]</scope>
    <source>
        <strain evidence="1 2">JCM 16595</strain>
    </source>
</reference>